<comment type="similarity">
    <text evidence="7">Belongs to the CobU/CobP family.</text>
</comment>
<evidence type="ECO:0000256" key="14">
    <source>
        <dbReference type="ARBA" id="ARBA00022840"/>
    </source>
</evidence>
<feature type="binding site" evidence="19">
    <location>
        <begin position="7"/>
        <end position="14"/>
    </location>
    <ligand>
        <name>GTP</name>
        <dbReference type="ChEBI" id="CHEBI:37565"/>
    </ligand>
</feature>
<keyword evidence="20" id="KW-0548">Nucleotidyltransferase</keyword>
<reference evidence="20 21" key="1">
    <citation type="submission" date="2016-01" db="EMBL/GenBank/DDBJ databases">
        <title>Draft Genome Sequences of Seven Thermophilic Sporeformers Isolated from Foods.</title>
        <authorList>
            <person name="Berendsen E.M."/>
            <person name="Wells-Bennik M.H."/>
            <person name="Krawcyk A.O."/>
            <person name="De Jong A."/>
            <person name="Holsappel S."/>
            <person name="Eijlander R.T."/>
            <person name="Kuipers O.P."/>
        </authorList>
    </citation>
    <scope>NUCLEOTIDE SEQUENCE [LARGE SCALE GENOMIC DNA]</scope>
    <source>
        <strain evidence="20 21">B4110</strain>
    </source>
</reference>
<evidence type="ECO:0000256" key="11">
    <source>
        <dbReference type="ARBA" id="ARBA00022679"/>
    </source>
</evidence>
<evidence type="ECO:0000256" key="15">
    <source>
        <dbReference type="ARBA" id="ARBA00023134"/>
    </source>
</evidence>
<feature type="active site" description="GMP-histidine intermediate" evidence="18">
    <location>
        <position position="51"/>
    </location>
</feature>
<dbReference type="GO" id="GO:0005524">
    <property type="term" value="F:ATP binding"/>
    <property type="evidence" value="ECO:0007669"/>
    <property type="project" value="UniProtKB-KW"/>
</dbReference>
<feature type="binding site" evidence="19">
    <location>
        <begin position="35"/>
        <end position="37"/>
    </location>
    <ligand>
        <name>GTP</name>
        <dbReference type="ChEBI" id="CHEBI:37565"/>
    </ligand>
</feature>
<evidence type="ECO:0000313" key="20">
    <source>
        <dbReference type="EMBL" id="KYD31839.1"/>
    </source>
</evidence>
<evidence type="ECO:0000256" key="5">
    <source>
        <dbReference type="ARBA" id="ARBA00004692"/>
    </source>
</evidence>
<evidence type="ECO:0000256" key="6">
    <source>
        <dbReference type="ARBA" id="ARBA00005159"/>
    </source>
</evidence>
<evidence type="ECO:0000256" key="7">
    <source>
        <dbReference type="ARBA" id="ARBA00007490"/>
    </source>
</evidence>
<dbReference type="EMBL" id="LQYW01000030">
    <property type="protein sequence ID" value="KYD31839.1"/>
    <property type="molecule type" value="Genomic_DNA"/>
</dbReference>
<gene>
    <name evidence="20" type="ORF">B4110_2395</name>
</gene>
<keyword evidence="13" id="KW-0418">Kinase</keyword>
<keyword evidence="10" id="KW-0169">Cobalamin biosynthesis</keyword>
<dbReference type="GO" id="GO:0008820">
    <property type="term" value="F:cobinamide phosphate guanylyltransferase activity"/>
    <property type="evidence" value="ECO:0007669"/>
    <property type="project" value="UniProtKB-EC"/>
</dbReference>
<evidence type="ECO:0000256" key="9">
    <source>
        <dbReference type="ARBA" id="ARBA00012523"/>
    </source>
</evidence>
<dbReference type="Proteomes" id="UP000075324">
    <property type="component" value="Unassembled WGS sequence"/>
</dbReference>
<comment type="pathway">
    <text evidence="5">Cofactor biosynthesis; adenosylcobalamin biosynthesis; adenosylcobalamin from cob(II)yrinate a,c-diamide: step 6/7.</text>
</comment>
<feature type="binding site" evidence="19">
    <location>
        <position position="87"/>
    </location>
    <ligand>
        <name>GTP</name>
        <dbReference type="ChEBI" id="CHEBI:37565"/>
    </ligand>
</feature>
<dbReference type="InterPro" id="IPR003203">
    <property type="entry name" value="CobU/CobP"/>
</dbReference>
<dbReference type="EC" id="2.7.7.62" evidence="9"/>
<protein>
    <recommendedName>
        <fullName evidence="16">Adenosylcobinamide kinase</fullName>
        <ecNumber evidence="8">2.7.1.156</ecNumber>
        <ecNumber evidence="9">2.7.7.62</ecNumber>
    </recommendedName>
    <alternativeName>
        <fullName evidence="17">Adenosylcobinamide-phosphate guanylyltransferase</fullName>
    </alternativeName>
</protein>
<evidence type="ECO:0000256" key="16">
    <source>
        <dbReference type="ARBA" id="ARBA00029570"/>
    </source>
</evidence>
<comment type="pathway">
    <text evidence="6">Cofactor biosynthesis; adenosylcobalamin biosynthesis; adenosylcobalamin from cob(II)yrinate a,c-diamide: step 5/7.</text>
</comment>
<keyword evidence="15 19" id="KW-0342">GTP-binding</keyword>
<evidence type="ECO:0000256" key="1">
    <source>
        <dbReference type="ARBA" id="ARBA00000312"/>
    </source>
</evidence>
<comment type="function">
    <text evidence="4">Catalyzes ATP-dependent phosphorylation of adenosylcobinamide and addition of GMP to adenosylcobinamide phosphate.</text>
</comment>
<dbReference type="GO" id="GO:0005525">
    <property type="term" value="F:GTP binding"/>
    <property type="evidence" value="ECO:0007669"/>
    <property type="project" value="UniProtKB-KW"/>
</dbReference>
<evidence type="ECO:0000256" key="13">
    <source>
        <dbReference type="ARBA" id="ARBA00022777"/>
    </source>
</evidence>
<dbReference type="PIRSF" id="PIRSF006135">
    <property type="entry name" value="CobU"/>
    <property type="match status" value="1"/>
</dbReference>
<dbReference type="GO" id="GO:0043752">
    <property type="term" value="F:adenosylcobinamide kinase activity"/>
    <property type="evidence" value="ECO:0007669"/>
    <property type="project" value="UniProtKB-EC"/>
</dbReference>
<dbReference type="Pfam" id="PF02283">
    <property type="entry name" value="CobU"/>
    <property type="match status" value="1"/>
</dbReference>
<comment type="catalytic activity">
    <reaction evidence="1">
        <text>adenosylcob(III)inamide + ATP = adenosylcob(III)inamide phosphate + ADP + H(+)</text>
        <dbReference type="Rhea" id="RHEA:15769"/>
        <dbReference type="ChEBI" id="CHEBI:2480"/>
        <dbReference type="ChEBI" id="CHEBI:15378"/>
        <dbReference type="ChEBI" id="CHEBI:30616"/>
        <dbReference type="ChEBI" id="CHEBI:58502"/>
        <dbReference type="ChEBI" id="CHEBI:456216"/>
        <dbReference type="EC" id="2.7.1.156"/>
    </reaction>
</comment>
<dbReference type="AlphaFoldDB" id="A0A150N568"/>
<organism evidence="20 21">
    <name type="scientific">Parageobacillus toebii</name>
    <dbReference type="NCBI Taxonomy" id="153151"/>
    <lineage>
        <taxon>Bacteria</taxon>
        <taxon>Bacillati</taxon>
        <taxon>Bacillota</taxon>
        <taxon>Bacilli</taxon>
        <taxon>Bacillales</taxon>
        <taxon>Anoxybacillaceae</taxon>
        <taxon>Parageobacillus</taxon>
    </lineage>
</organism>
<evidence type="ECO:0000256" key="2">
    <source>
        <dbReference type="ARBA" id="ARBA00000711"/>
    </source>
</evidence>
<evidence type="ECO:0000256" key="18">
    <source>
        <dbReference type="PIRSR" id="PIRSR006135-1"/>
    </source>
</evidence>
<keyword evidence="11 20" id="KW-0808">Transferase</keyword>
<accession>A0A150N568</accession>
<evidence type="ECO:0000256" key="4">
    <source>
        <dbReference type="ARBA" id="ARBA00003889"/>
    </source>
</evidence>
<evidence type="ECO:0000256" key="3">
    <source>
        <dbReference type="ARBA" id="ARBA00001522"/>
    </source>
</evidence>
<keyword evidence="14" id="KW-0067">ATP-binding</keyword>
<evidence type="ECO:0000256" key="17">
    <source>
        <dbReference type="ARBA" id="ARBA00030571"/>
    </source>
</evidence>
<dbReference type="RefSeq" id="WP_062677594.1">
    <property type="nucleotide sequence ID" value="NZ_LQYW01000030.1"/>
</dbReference>
<evidence type="ECO:0000256" key="8">
    <source>
        <dbReference type="ARBA" id="ARBA00012016"/>
    </source>
</evidence>
<dbReference type="UniPathway" id="UPA00148">
    <property type="reaction ID" value="UER00236"/>
</dbReference>
<sequence length="186" mass="21190">MIVFISGGVRSGKSRIAETYVQKLATPESSLHYIATARALDDEMKQRIDHHQKRRKKQPMKWITWEQSVRLDKLIPVFTKSDVVLLDCITNWLANELFADESWQKEANCFHKARQMWIVLQQLEKACKALIIVSNELFSGGVPDDLGTYHFMKTLGWLHQQIVANAQIAILAQNGIAVVKKGESLS</sequence>
<dbReference type="GO" id="GO:0009236">
    <property type="term" value="P:cobalamin biosynthetic process"/>
    <property type="evidence" value="ECO:0007669"/>
    <property type="project" value="UniProtKB-UniPathway"/>
</dbReference>
<dbReference type="CDD" id="cd00544">
    <property type="entry name" value="CobU"/>
    <property type="match status" value="1"/>
</dbReference>
<comment type="caution">
    <text evidence="20">The sequence shown here is derived from an EMBL/GenBank/DDBJ whole genome shotgun (WGS) entry which is preliminary data.</text>
</comment>
<evidence type="ECO:0000256" key="19">
    <source>
        <dbReference type="PIRSR" id="PIRSR006135-2"/>
    </source>
</evidence>
<name>A0A150N568_9BACL</name>
<proteinExistence type="inferred from homology"/>
<keyword evidence="12 19" id="KW-0547">Nucleotide-binding</keyword>
<feature type="binding site" evidence="19">
    <location>
        <position position="66"/>
    </location>
    <ligand>
        <name>GTP</name>
        <dbReference type="ChEBI" id="CHEBI:37565"/>
    </ligand>
</feature>
<evidence type="ECO:0000256" key="10">
    <source>
        <dbReference type="ARBA" id="ARBA00022573"/>
    </source>
</evidence>
<dbReference type="SUPFAM" id="SSF52540">
    <property type="entry name" value="P-loop containing nucleoside triphosphate hydrolases"/>
    <property type="match status" value="1"/>
</dbReference>
<dbReference type="PANTHER" id="PTHR34848">
    <property type="match status" value="1"/>
</dbReference>
<dbReference type="EC" id="2.7.1.156" evidence="8"/>
<evidence type="ECO:0000256" key="12">
    <source>
        <dbReference type="ARBA" id="ARBA00022741"/>
    </source>
</evidence>
<dbReference type="PANTHER" id="PTHR34848:SF1">
    <property type="entry name" value="BIFUNCTIONAL ADENOSYLCOBALAMIN BIOSYNTHESIS PROTEIN COBU"/>
    <property type="match status" value="1"/>
</dbReference>
<comment type="catalytic activity">
    <reaction evidence="2">
        <text>adenosylcob(III)inamide phosphate + GTP + H(+) = adenosylcob(III)inamide-GDP + diphosphate</text>
        <dbReference type="Rhea" id="RHEA:22712"/>
        <dbReference type="ChEBI" id="CHEBI:15378"/>
        <dbReference type="ChEBI" id="CHEBI:33019"/>
        <dbReference type="ChEBI" id="CHEBI:37565"/>
        <dbReference type="ChEBI" id="CHEBI:58502"/>
        <dbReference type="ChEBI" id="CHEBI:60487"/>
        <dbReference type="EC" id="2.7.7.62"/>
    </reaction>
</comment>
<evidence type="ECO:0000313" key="21">
    <source>
        <dbReference type="Proteomes" id="UP000075324"/>
    </source>
</evidence>
<dbReference type="PATRIC" id="fig|153151.4.peg.1861"/>
<dbReference type="Gene3D" id="3.40.50.300">
    <property type="entry name" value="P-loop containing nucleotide triphosphate hydrolases"/>
    <property type="match status" value="1"/>
</dbReference>
<dbReference type="InterPro" id="IPR027417">
    <property type="entry name" value="P-loop_NTPase"/>
</dbReference>
<comment type="catalytic activity">
    <reaction evidence="3">
        <text>adenosylcob(III)inamide + GTP = adenosylcob(III)inamide phosphate + GDP + H(+)</text>
        <dbReference type="Rhea" id="RHEA:15765"/>
        <dbReference type="ChEBI" id="CHEBI:2480"/>
        <dbReference type="ChEBI" id="CHEBI:15378"/>
        <dbReference type="ChEBI" id="CHEBI:37565"/>
        <dbReference type="ChEBI" id="CHEBI:58189"/>
        <dbReference type="ChEBI" id="CHEBI:58502"/>
        <dbReference type="EC" id="2.7.1.156"/>
    </reaction>
</comment>